<dbReference type="GO" id="GO:0016755">
    <property type="term" value="F:aminoacyltransferase activity"/>
    <property type="evidence" value="ECO:0007669"/>
    <property type="project" value="InterPro"/>
</dbReference>
<name>A0A1G2QF78_9BACT</name>
<dbReference type="PANTHER" id="PTHR36174">
    <property type="entry name" value="LIPID II:GLYCINE GLYCYLTRANSFERASE"/>
    <property type="match status" value="1"/>
</dbReference>
<dbReference type="PROSITE" id="PS51191">
    <property type="entry name" value="FEMABX"/>
    <property type="match status" value="1"/>
</dbReference>
<organism evidence="8 9">
    <name type="scientific">Candidatus Vogelbacteria bacterium RIFOXYD1_FULL_46_19</name>
    <dbReference type="NCBI Taxonomy" id="1802439"/>
    <lineage>
        <taxon>Bacteria</taxon>
        <taxon>Candidatus Vogeliibacteriota</taxon>
    </lineage>
</organism>
<evidence type="ECO:0000313" key="9">
    <source>
        <dbReference type="Proteomes" id="UP000177838"/>
    </source>
</evidence>
<dbReference type="InterPro" id="IPR003447">
    <property type="entry name" value="FEMABX"/>
</dbReference>
<protein>
    <recommendedName>
        <fullName evidence="7">BioF2-like acetyltransferase domain-containing protein</fullName>
    </recommendedName>
</protein>
<evidence type="ECO:0000313" key="8">
    <source>
        <dbReference type="EMBL" id="OHA59254.1"/>
    </source>
</evidence>
<dbReference type="GO" id="GO:0008360">
    <property type="term" value="P:regulation of cell shape"/>
    <property type="evidence" value="ECO:0007669"/>
    <property type="project" value="UniProtKB-KW"/>
</dbReference>
<reference evidence="8 9" key="1">
    <citation type="journal article" date="2016" name="Nat. Commun.">
        <title>Thousands of microbial genomes shed light on interconnected biogeochemical processes in an aquifer system.</title>
        <authorList>
            <person name="Anantharaman K."/>
            <person name="Brown C.T."/>
            <person name="Hug L.A."/>
            <person name="Sharon I."/>
            <person name="Castelle C.J."/>
            <person name="Probst A.J."/>
            <person name="Thomas B.C."/>
            <person name="Singh A."/>
            <person name="Wilkins M.J."/>
            <person name="Karaoz U."/>
            <person name="Brodie E.L."/>
            <person name="Williams K.H."/>
            <person name="Hubbard S.S."/>
            <person name="Banfield J.F."/>
        </authorList>
    </citation>
    <scope>NUCLEOTIDE SEQUENCE [LARGE SCALE GENOMIC DNA]</scope>
</reference>
<dbReference type="STRING" id="1802439.A2589_03530"/>
<keyword evidence="4" id="KW-0573">Peptidoglycan synthesis</keyword>
<gene>
    <name evidence="8" type="ORF">A2589_03530</name>
</gene>
<keyword evidence="3" id="KW-0133">Cell shape</keyword>
<dbReference type="EMBL" id="MHTK01000008">
    <property type="protein sequence ID" value="OHA59254.1"/>
    <property type="molecule type" value="Genomic_DNA"/>
</dbReference>
<dbReference type="PANTHER" id="PTHR36174:SF1">
    <property type="entry name" value="LIPID II:GLYCINE GLYCYLTRANSFERASE"/>
    <property type="match status" value="1"/>
</dbReference>
<dbReference type="AlphaFoldDB" id="A0A1G2QF78"/>
<evidence type="ECO:0000259" key="7">
    <source>
        <dbReference type="Pfam" id="PF13480"/>
    </source>
</evidence>
<sequence>MITVCPASEKDLREWNNFVHNNYPPIGAFMQTREWGEFQAGLGRPVRQYLVKQSKQTLAVFNLVEHHLPLGFSYGYLPRGPVLKAGLSHQQILEIFIAIKKWAKKELSHLVFLRLEPPRSELPIDYARYDFYRPLYYVQPRFNLAIQLEAEPEAIAATFHPSTRSNLRRATRRGVSVQVVTDLGVELLDQFLAMSADTAARNGGQNIYPPRQYFTSFLQSIPAEPLSNLDPTKLSVVAFCGYEHNQLAAIHFVLFFGSTATYIYGACFRAHLPSKVTTTLHWEALSAARAAGFRYYDLGGIDFYKWPSLTEFKRQFRGEEFEYVGNIDLPLRPTIYHAYNLLRRLRHRT</sequence>
<evidence type="ECO:0000256" key="5">
    <source>
        <dbReference type="ARBA" id="ARBA00023315"/>
    </source>
</evidence>
<comment type="similarity">
    <text evidence="1">Belongs to the FemABX family.</text>
</comment>
<evidence type="ECO:0000256" key="4">
    <source>
        <dbReference type="ARBA" id="ARBA00022984"/>
    </source>
</evidence>
<dbReference type="GO" id="GO:0009252">
    <property type="term" value="P:peptidoglycan biosynthetic process"/>
    <property type="evidence" value="ECO:0007669"/>
    <property type="project" value="UniProtKB-KW"/>
</dbReference>
<evidence type="ECO:0000256" key="2">
    <source>
        <dbReference type="ARBA" id="ARBA00022679"/>
    </source>
</evidence>
<dbReference type="InterPro" id="IPR038740">
    <property type="entry name" value="BioF2-like_GNAT_dom"/>
</dbReference>
<keyword evidence="5" id="KW-0012">Acyltransferase</keyword>
<dbReference type="Pfam" id="PF13480">
    <property type="entry name" value="Acetyltransf_6"/>
    <property type="match status" value="1"/>
</dbReference>
<evidence type="ECO:0000256" key="6">
    <source>
        <dbReference type="ARBA" id="ARBA00023316"/>
    </source>
</evidence>
<dbReference type="SUPFAM" id="SSF55729">
    <property type="entry name" value="Acyl-CoA N-acyltransferases (Nat)"/>
    <property type="match status" value="2"/>
</dbReference>
<feature type="domain" description="BioF2-like acetyltransferase" evidence="7">
    <location>
        <begin position="162"/>
        <end position="303"/>
    </location>
</feature>
<proteinExistence type="inferred from homology"/>
<dbReference type="Proteomes" id="UP000177838">
    <property type="component" value="Unassembled WGS sequence"/>
</dbReference>
<comment type="caution">
    <text evidence="8">The sequence shown here is derived from an EMBL/GenBank/DDBJ whole genome shotgun (WGS) entry which is preliminary data.</text>
</comment>
<accession>A0A1G2QF78</accession>
<dbReference type="Pfam" id="PF02388">
    <property type="entry name" value="FemAB"/>
    <property type="match status" value="1"/>
</dbReference>
<dbReference type="Gene3D" id="3.40.630.30">
    <property type="match status" value="2"/>
</dbReference>
<evidence type="ECO:0000256" key="3">
    <source>
        <dbReference type="ARBA" id="ARBA00022960"/>
    </source>
</evidence>
<dbReference type="InterPro" id="IPR050644">
    <property type="entry name" value="PG_Glycine_Bridge_Synth"/>
</dbReference>
<dbReference type="GO" id="GO:0071555">
    <property type="term" value="P:cell wall organization"/>
    <property type="evidence" value="ECO:0007669"/>
    <property type="project" value="UniProtKB-KW"/>
</dbReference>
<keyword evidence="6" id="KW-0961">Cell wall biogenesis/degradation</keyword>
<evidence type="ECO:0000256" key="1">
    <source>
        <dbReference type="ARBA" id="ARBA00009943"/>
    </source>
</evidence>
<dbReference type="InterPro" id="IPR016181">
    <property type="entry name" value="Acyl_CoA_acyltransferase"/>
</dbReference>
<keyword evidence="2" id="KW-0808">Transferase</keyword>